<dbReference type="PANTHER" id="PTHR48471:SF1">
    <property type="entry name" value="DDE TNP4 DOMAIN-CONTAINING PROTEIN"/>
    <property type="match status" value="1"/>
</dbReference>
<dbReference type="Proteomes" id="UP000440367">
    <property type="component" value="Unassembled WGS sequence"/>
</dbReference>
<dbReference type="EMBL" id="QXGD01006479">
    <property type="protein sequence ID" value="KAE9162995.1"/>
    <property type="molecule type" value="Genomic_DNA"/>
</dbReference>
<dbReference type="GO" id="GO:0046872">
    <property type="term" value="F:metal ion binding"/>
    <property type="evidence" value="ECO:0007669"/>
    <property type="project" value="UniProtKB-KW"/>
</dbReference>
<evidence type="ECO:0000256" key="1">
    <source>
        <dbReference type="ARBA" id="ARBA00001968"/>
    </source>
</evidence>
<keyword evidence="2" id="KW-0479">Metal-binding</keyword>
<dbReference type="InterPro" id="IPR027806">
    <property type="entry name" value="HARBI1_dom"/>
</dbReference>
<dbReference type="Pfam" id="PF13359">
    <property type="entry name" value="DDE_Tnp_4"/>
    <property type="match status" value="1"/>
</dbReference>
<feature type="domain" description="DDE Tnp4" evidence="3">
    <location>
        <begin position="79"/>
        <end position="195"/>
    </location>
</feature>
<accession>A0A6A3VAM1</accession>
<dbReference type="AlphaFoldDB" id="A0A6A3VAM1"/>
<sequence>MEQSSLSMLFGVPPSTLSSILLRGEDALSKALHGYAPARISWPSPTRQAELAKLVEAREPLLKYTFGFIDGKNFKVRTICFAADGCTIWSRHNCPGSWNDSDTSLGFRVKLLDPAFCPDPRMNVVSDSAFPSSTAMTERILTPLKDGDLERILPSLRASARALHNAITSVRQAAEWGMGSVQKVYSRLNLPLPYDPKLRDLRLDNLFRMAKTGSERWGSRRYGPRLRLAIDAEHDLNEDEDVSHEK</sequence>
<evidence type="ECO:0000313" key="4">
    <source>
        <dbReference type="EMBL" id="KAE9162995.1"/>
    </source>
</evidence>
<evidence type="ECO:0000313" key="5">
    <source>
        <dbReference type="Proteomes" id="UP000440367"/>
    </source>
</evidence>
<dbReference type="PANTHER" id="PTHR48471">
    <property type="entry name" value="DDE TNP4 DOMAIN-CONTAINING PROTEIN"/>
    <property type="match status" value="1"/>
</dbReference>
<proteinExistence type="predicted"/>
<evidence type="ECO:0000259" key="3">
    <source>
        <dbReference type="Pfam" id="PF13359"/>
    </source>
</evidence>
<organism evidence="4 5">
    <name type="scientific">Phytophthora fragariae</name>
    <dbReference type="NCBI Taxonomy" id="53985"/>
    <lineage>
        <taxon>Eukaryota</taxon>
        <taxon>Sar</taxon>
        <taxon>Stramenopiles</taxon>
        <taxon>Oomycota</taxon>
        <taxon>Peronosporomycetes</taxon>
        <taxon>Peronosporales</taxon>
        <taxon>Peronosporaceae</taxon>
        <taxon>Phytophthora</taxon>
    </lineage>
</organism>
<comment type="cofactor">
    <cofactor evidence="1">
        <name>a divalent metal cation</name>
        <dbReference type="ChEBI" id="CHEBI:60240"/>
    </cofactor>
</comment>
<gene>
    <name evidence="4" type="ORF">PF002_g31970</name>
</gene>
<protein>
    <recommendedName>
        <fullName evidence="3">DDE Tnp4 domain-containing protein</fullName>
    </recommendedName>
</protein>
<reference evidence="4 5" key="1">
    <citation type="submission" date="2018-08" db="EMBL/GenBank/DDBJ databases">
        <title>Genomic investigation of the strawberry pathogen Phytophthora fragariae indicates pathogenicity is determined by transcriptional variation in three key races.</title>
        <authorList>
            <person name="Adams T.M."/>
            <person name="Armitage A.D."/>
            <person name="Sobczyk M.K."/>
            <person name="Bates H.J."/>
            <person name="Dunwell J.M."/>
            <person name="Nellist C.F."/>
            <person name="Harrison R.J."/>
        </authorList>
    </citation>
    <scope>NUCLEOTIDE SEQUENCE [LARGE SCALE GENOMIC DNA]</scope>
    <source>
        <strain evidence="4 5">BC-1</strain>
    </source>
</reference>
<evidence type="ECO:0000256" key="2">
    <source>
        <dbReference type="ARBA" id="ARBA00022723"/>
    </source>
</evidence>
<name>A0A6A3VAM1_9STRA</name>
<comment type="caution">
    <text evidence="4">The sequence shown here is derived from an EMBL/GenBank/DDBJ whole genome shotgun (WGS) entry which is preliminary data.</text>
</comment>